<evidence type="ECO:0000256" key="9">
    <source>
        <dbReference type="PROSITE-ProRule" id="PRU00176"/>
    </source>
</evidence>
<keyword evidence="7" id="KW-0943">RNA-mediated gene silencing</keyword>
<dbReference type="InterPro" id="IPR000504">
    <property type="entry name" value="RRM_dom"/>
</dbReference>
<dbReference type="GO" id="GO:0007140">
    <property type="term" value="P:male meiotic nuclear division"/>
    <property type="evidence" value="ECO:0007669"/>
    <property type="project" value="TreeGrafter"/>
</dbReference>
<evidence type="ECO:0000256" key="7">
    <source>
        <dbReference type="ARBA" id="ARBA00023158"/>
    </source>
</evidence>
<dbReference type="GO" id="GO:0043186">
    <property type="term" value="C:P granule"/>
    <property type="evidence" value="ECO:0007669"/>
    <property type="project" value="TreeGrafter"/>
</dbReference>
<dbReference type="GO" id="GO:0060964">
    <property type="term" value="P:regulation of miRNA-mediated gene silencing"/>
    <property type="evidence" value="ECO:0007669"/>
    <property type="project" value="InterPro"/>
</dbReference>
<keyword evidence="5" id="KW-0221">Differentiation</keyword>
<dbReference type="GO" id="GO:0043565">
    <property type="term" value="F:sequence-specific DNA binding"/>
    <property type="evidence" value="ECO:0007669"/>
    <property type="project" value="TreeGrafter"/>
</dbReference>
<dbReference type="GO" id="GO:0005634">
    <property type="term" value="C:nucleus"/>
    <property type="evidence" value="ECO:0007669"/>
    <property type="project" value="UniProtKB-SubCell"/>
</dbReference>
<dbReference type="GO" id="GO:0045892">
    <property type="term" value="P:negative regulation of DNA-templated transcription"/>
    <property type="evidence" value="ECO:0007669"/>
    <property type="project" value="TreeGrafter"/>
</dbReference>
<evidence type="ECO:0000256" key="4">
    <source>
        <dbReference type="ARBA" id="ARBA00022490"/>
    </source>
</evidence>
<feature type="compositionally biased region" description="Pro residues" evidence="10">
    <location>
        <begin position="182"/>
        <end position="192"/>
    </location>
</feature>
<gene>
    <name evidence="12" type="ORF">ACA1_198840</name>
</gene>
<dbReference type="SUPFAM" id="SSF54928">
    <property type="entry name" value="RNA-binding domain, RBD"/>
    <property type="match status" value="1"/>
</dbReference>
<dbReference type="OrthoDB" id="24555at2759"/>
<evidence type="ECO:0000259" key="11">
    <source>
        <dbReference type="PROSITE" id="PS50102"/>
    </source>
</evidence>
<dbReference type="PANTHER" id="PTHR21358">
    <property type="entry name" value="PROTEIN MAELSTROM HOMOLOG"/>
    <property type="match status" value="1"/>
</dbReference>
<dbReference type="Pfam" id="PF13017">
    <property type="entry name" value="Maelstrom"/>
    <property type="match status" value="1"/>
</dbReference>
<comment type="subcellular location">
    <subcellularLocation>
        <location evidence="2">Cytoplasm</location>
    </subcellularLocation>
    <subcellularLocation>
        <location evidence="1">Nucleus</location>
    </subcellularLocation>
</comment>
<evidence type="ECO:0000256" key="3">
    <source>
        <dbReference type="ARBA" id="ARBA00007057"/>
    </source>
</evidence>
<evidence type="ECO:0000256" key="8">
    <source>
        <dbReference type="ARBA" id="ARBA00023242"/>
    </source>
</evidence>
<dbReference type="Proteomes" id="UP000011083">
    <property type="component" value="Unassembled WGS sequence"/>
</dbReference>
<dbReference type="GeneID" id="14920467"/>
<dbReference type="InterPro" id="IPR024970">
    <property type="entry name" value="Maelstrom"/>
</dbReference>
<comment type="similarity">
    <text evidence="3">Belongs to the maelstrom family.</text>
</comment>
<dbReference type="Pfam" id="PF00076">
    <property type="entry name" value="RRM_1"/>
    <property type="match status" value="1"/>
</dbReference>
<organism evidence="12 13">
    <name type="scientific">Acanthamoeba castellanii (strain ATCC 30010 / Neff)</name>
    <dbReference type="NCBI Taxonomy" id="1257118"/>
    <lineage>
        <taxon>Eukaryota</taxon>
        <taxon>Amoebozoa</taxon>
        <taxon>Discosea</taxon>
        <taxon>Longamoebia</taxon>
        <taxon>Centramoebida</taxon>
        <taxon>Acanthamoebidae</taxon>
        <taxon>Acanthamoeba</taxon>
    </lineage>
</organism>
<keyword evidence="6" id="KW-0238">DNA-binding</keyword>
<dbReference type="RefSeq" id="XP_004341735.1">
    <property type="nucleotide sequence ID" value="XM_004341687.1"/>
</dbReference>
<feature type="region of interest" description="Disordered" evidence="10">
    <location>
        <begin position="155"/>
        <end position="224"/>
    </location>
</feature>
<name>L8H4J4_ACACF</name>
<dbReference type="InterPro" id="IPR035979">
    <property type="entry name" value="RBD_domain_sf"/>
</dbReference>
<dbReference type="PANTHER" id="PTHR21358:SF4">
    <property type="entry name" value="PROTEIN MAELSTROM HOMOLOG"/>
    <property type="match status" value="1"/>
</dbReference>
<dbReference type="AlphaFoldDB" id="L8H4J4"/>
<evidence type="ECO:0000313" key="13">
    <source>
        <dbReference type="Proteomes" id="UP000011083"/>
    </source>
</evidence>
<dbReference type="VEuPathDB" id="AmoebaDB:ACA1_198840"/>
<proteinExistence type="inferred from homology"/>
<evidence type="ECO:0000256" key="10">
    <source>
        <dbReference type="SAM" id="MobiDB-lite"/>
    </source>
</evidence>
<keyword evidence="13" id="KW-1185">Reference proteome</keyword>
<dbReference type="Gene3D" id="3.30.70.330">
    <property type="match status" value="1"/>
</dbReference>
<dbReference type="GO" id="GO:0031047">
    <property type="term" value="P:regulatory ncRNA-mediated gene silencing"/>
    <property type="evidence" value="ECO:0007669"/>
    <property type="project" value="UniProtKB-KW"/>
</dbReference>
<dbReference type="PROSITE" id="PS50102">
    <property type="entry name" value="RRM"/>
    <property type="match status" value="1"/>
</dbReference>
<dbReference type="KEGG" id="acan:ACA1_198840"/>
<protein>
    <submittedName>
        <fullName evidence="12">RNA recognition motif domain containing protein</fullName>
    </submittedName>
</protein>
<feature type="region of interest" description="Disordered" evidence="10">
    <location>
        <begin position="430"/>
        <end position="454"/>
    </location>
</feature>
<evidence type="ECO:0000256" key="1">
    <source>
        <dbReference type="ARBA" id="ARBA00004123"/>
    </source>
</evidence>
<dbReference type="EMBL" id="KB007932">
    <property type="protein sequence ID" value="ELR19643.1"/>
    <property type="molecule type" value="Genomic_DNA"/>
</dbReference>
<dbReference type="InterPro" id="IPR012677">
    <property type="entry name" value="Nucleotide-bd_a/b_plait_sf"/>
</dbReference>
<reference evidence="12 13" key="1">
    <citation type="journal article" date="2013" name="Genome Biol.">
        <title>Genome of Acanthamoeba castellanii highlights extensive lateral gene transfer and early evolution of tyrosine kinase signaling.</title>
        <authorList>
            <person name="Clarke M."/>
            <person name="Lohan A.J."/>
            <person name="Liu B."/>
            <person name="Lagkouvardos I."/>
            <person name="Roy S."/>
            <person name="Zafar N."/>
            <person name="Bertelli C."/>
            <person name="Schilde C."/>
            <person name="Kianianmomeni A."/>
            <person name="Burglin T.R."/>
            <person name="Frech C."/>
            <person name="Turcotte B."/>
            <person name="Kopec K.O."/>
            <person name="Synnott J.M."/>
            <person name="Choo C."/>
            <person name="Paponov I."/>
            <person name="Finkler A."/>
            <person name="Soon Heng Tan C."/>
            <person name="Hutchins A.P."/>
            <person name="Weinmeier T."/>
            <person name="Rattei T."/>
            <person name="Chu J.S."/>
            <person name="Gimenez G."/>
            <person name="Irimia M."/>
            <person name="Rigden D.J."/>
            <person name="Fitzpatrick D.A."/>
            <person name="Lorenzo-Morales J."/>
            <person name="Bateman A."/>
            <person name="Chiu C.H."/>
            <person name="Tang P."/>
            <person name="Hegemann P."/>
            <person name="Fromm H."/>
            <person name="Raoult D."/>
            <person name="Greub G."/>
            <person name="Miranda-Saavedra D."/>
            <person name="Chen N."/>
            <person name="Nash P."/>
            <person name="Ginger M.L."/>
            <person name="Horn M."/>
            <person name="Schaap P."/>
            <person name="Caler L."/>
            <person name="Loftus B."/>
        </authorList>
    </citation>
    <scope>NUCLEOTIDE SEQUENCE [LARGE SCALE GENOMIC DNA]</scope>
    <source>
        <strain evidence="12 13">Neff</strain>
    </source>
</reference>
<dbReference type="GO" id="GO:0030154">
    <property type="term" value="P:cell differentiation"/>
    <property type="evidence" value="ECO:0007669"/>
    <property type="project" value="UniProtKB-KW"/>
</dbReference>
<evidence type="ECO:0000313" key="12">
    <source>
        <dbReference type="EMBL" id="ELR19643.1"/>
    </source>
</evidence>
<dbReference type="SMART" id="SM00360">
    <property type="entry name" value="RRM"/>
    <property type="match status" value="1"/>
</dbReference>
<evidence type="ECO:0000256" key="2">
    <source>
        <dbReference type="ARBA" id="ARBA00004496"/>
    </source>
</evidence>
<dbReference type="GO" id="GO:0003723">
    <property type="term" value="F:RNA binding"/>
    <property type="evidence" value="ECO:0007669"/>
    <property type="project" value="UniProtKB-UniRule"/>
</dbReference>
<evidence type="ECO:0000256" key="5">
    <source>
        <dbReference type="ARBA" id="ARBA00022782"/>
    </source>
</evidence>
<dbReference type="InterPro" id="IPR039259">
    <property type="entry name" value="Protein_maelstrom"/>
</dbReference>
<keyword evidence="4" id="KW-0963">Cytoplasm</keyword>
<evidence type="ECO:0000256" key="6">
    <source>
        <dbReference type="ARBA" id="ARBA00023125"/>
    </source>
</evidence>
<keyword evidence="9" id="KW-0694">RNA-binding</keyword>
<accession>L8H4J4</accession>
<feature type="domain" description="RRM" evidence="11">
    <location>
        <begin position="6"/>
        <end position="81"/>
    </location>
</feature>
<feature type="compositionally biased region" description="Basic and acidic residues" evidence="10">
    <location>
        <begin position="99"/>
        <end position="120"/>
    </location>
</feature>
<feature type="region of interest" description="Disordered" evidence="10">
    <location>
        <begin position="93"/>
        <end position="143"/>
    </location>
</feature>
<sequence>MEKHPPMMMVENLAHEATNQMLRDLFAEFNPRRVRIVYRNSMPKGFAGLEFEREDQALAACRQRSGALVLGRPITCRMAEPRDLSWFENPKVVKRRREQSKWDQEWDRGGGGDTRRRDSGDYNPNFPTSAPPQQQMGPGGPMNQEILAHQIMNTLSSIGMGGPPPMGGPGPRMGGTGMAPPQGGPFGPPVGGPPSIGGLQPGGFGSAPSATTPRPPANTTDKEFAPDLKSIDIREHTFFFVDFNLAYGSSGIEQPIPVEIAILAFSIAAGEKASFHRFVDPGQIPRCYLADTYCNTNSVHGIPHHGFHLAEKNYRQLYNEMTNFISQFLTASTPFVSIYAKGASTKNGCFSWLSQKAGQPPLFCIVRNVEEVLEHLHEIASSPVPSSSLCSLFATDAALSLSAVSALPAKCAYHDVGAAAGATSALSTSSSSSATSSPAGATTGGQAAASAGATGSPTLSSASSSSIVQATHMCALSNVRHVAGVVLAEFNKLDVPFK</sequence>
<dbReference type="GO" id="GO:0007283">
    <property type="term" value="P:spermatogenesis"/>
    <property type="evidence" value="ECO:0007669"/>
    <property type="project" value="TreeGrafter"/>
</dbReference>
<keyword evidence="8" id="KW-0539">Nucleus</keyword>